<evidence type="ECO:0000313" key="1">
    <source>
        <dbReference type="EMBL" id="TDN60015.1"/>
    </source>
</evidence>
<dbReference type="Gene3D" id="2.30.110.20">
    <property type="entry name" value="Hcp1-like"/>
    <property type="match status" value="1"/>
</dbReference>
<dbReference type="PANTHER" id="PTHR34319:SF6">
    <property type="entry name" value="MAJOR EXPORTED PROTEIN"/>
    <property type="match status" value="1"/>
</dbReference>
<evidence type="ECO:0000313" key="2">
    <source>
        <dbReference type="Proteomes" id="UP000295530"/>
    </source>
</evidence>
<dbReference type="SUPFAM" id="SSF141452">
    <property type="entry name" value="Hcp1-like"/>
    <property type="match status" value="1"/>
</dbReference>
<keyword evidence="2" id="KW-1185">Reference proteome</keyword>
<dbReference type="InterPro" id="IPR008514">
    <property type="entry name" value="T6SS_Hcp"/>
</dbReference>
<protein>
    <submittedName>
        <fullName evidence="1">Type VI secretion system secreted protein Hcp</fullName>
    </submittedName>
</protein>
<proteinExistence type="predicted"/>
<dbReference type="PANTHER" id="PTHR34319">
    <property type="entry name" value="MAJOR EXPORTED PROTEIN"/>
    <property type="match status" value="1"/>
</dbReference>
<comment type="caution">
    <text evidence="1">The sequence shown here is derived from an EMBL/GenBank/DDBJ whole genome shotgun (WGS) entry which is preliminary data.</text>
</comment>
<name>A0A4R6ELY6_SCAGO</name>
<dbReference type="InterPro" id="IPR052947">
    <property type="entry name" value="T6SS_Hcp1_domain"/>
</dbReference>
<organism evidence="1 2">
    <name type="scientific">Scandinavium goeteborgense</name>
    <dbReference type="NCBI Taxonomy" id="1851514"/>
    <lineage>
        <taxon>Bacteria</taxon>
        <taxon>Pseudomonadati</taxon>
        <taxon>Pseudomonadota</taxon>
        <taxon>Gammaproteobacteria</taxon>
        <taxon>Enterobacterales</taxon>
        <taxon>Enterobacteriaceae</taxon>
        <taxon>Scandinavium</taxon>
    </lineage>
</organism>
<sequence length="159" mass="18170">MTIPAYMWLTDENNSPIVGPCIMPTRLGSFELKSFSHNIWIPTDSNTGKLTGTRIHRPITFEKEFDRATPLLYRALCQGRILKSATIKMYHIVEAGKEVEYFNISMENVIIVSATPLMIPTGNVSTHLEEIQIRYETITWLNIDGHIIFKDAWNERATA</sequence>
<dbReference type="Proteomes" id="UP000295530">
    <property type="component" value="Unassembled WGS sequence"/>
</dbReference>
<reference evidence="1 2" key="1">
    <citation type="submission" date="2019-03" db="EMBL/GenBank/DDBJ databases">
        <title>Genomic analyses of the natural microbiome of Caenorhabditis elegans.</title>
        <authorList>
            <person name="Samuel B."/>
        </authorList>
    </citation>
    <scope>NUCLEOTIDE SEQUENCE [LARGE SCALE GENOMIC DNA]</scope>
    <source>
        <strain evidence="1 2">BIGb0156</strain>
    </source>
</reference>
<dbReference type="Pfam" id="PF05638">
    <property type="entry name" value="T6SS_HCP"/>
    <property type="match status" value="1"/>
</dbReference>
<dbReference type="NCBIfam" id="TIGR03344">
    <property type="entry name" value="VI_effect_Hcp1"/>
    <property type="match status" value="1"/>
</dbReference>
<accession>A0A4R6ELY6</accession>
<dbReference type="InterPro" id="IPR036624">
    <property type="entry name" value="Hcp1-lik_sf"/>
</dbReference>
<dbReference type="RefSeq" id="WP_133460706.1">
    <property type="nucleotide sequence ID" value="NZ_SNVX01000003.1"/>
</dbReference>
<dbReference type="AlphaFoldDB" id="A0A4R6ELY6"/>
<gene>
    <name evidence="1" type="ORF">EC847_103196</name>
</gene>
<dbReference type="OrthoDB" id="5674026at2"/>
<dbReference type="EMBL" id="SNVX01000003">
    <property type="protein sequence ID" value="TDN60015.1"/>
    <property type="molecule type" value="Genomic_DNA"/>
</dbReference>